<dbReference type="GO" id="GO:0006869">
    <property type="term" value="P:lipid transport"/>
    <property type="evidence" value="ECO:0007669"/>
    <property type="project" value="InterPro"/>
</dbReference>
<dbReference type="eggNOG" id="ENOG502RZGU">
    <property type="taxonomic scope" value="Eukaryota"/>
</dbReference>
<dbReference type="STRING" id="10029.G3IL64"/>
<proteinExistence type="inferred from homology"/>
<keyword evidence="2" id="KW-0449">Lipoprotein</keyword>
<dbReference type="GO" id="GO:0016020">
    <property type="term" value="C:membrane"/>
    <property type="evidence" value="ECO:0007669"/>
    <property type="project" value="TreeGrafter"/>
</dbReference>
<dbReference type="AlphaFoldDB" id="G3IL64"/>
<protein>
    <submittedName>
        <fullName evidence="2">Apolipoprotein L3</fullName>
    </submittedName>
</protein>
<sequence length="435" mass="48047">FIKEVTEVLQDSASRRDLQLLLTKDETWKVLVAETELPRDEEAALCKALRLLLELPTVEDKERLQKALQDRKWFMEDFPQLKRKLEGNNRKLQALDDHFDREEEISLHEALSDIFADPDVEDGDMLQNDLQEKTERYSATDSMSFFSLDEEEALSEALGDTIVNSDVDDEYDLQRELEVQKRFLDVYPQVKLELEQHIRKLHDLADKVDKVHRDCTITQVVASSTSAVSEVLKILGFALAPVTAGVSLGLSATGLGLGAAAALTSVSTSIVETVSTASAEAEASQLGPTNQDTANTIKEVLEKSTPGLASVYEKSFQDLEVIKKNIDAINLAKATPSLANNAKRLMTTGAVSARKTRQVQKSFGGTALAMTRRARVMGAANSGLSLVMDVVSLVEASKHLHEGAKADYAAELRKQARDLEQKLQELIQVHDSLTQ</sequence>
<evidence type="ECO:0000313" key="3">
    <source>
        <dbReference type="Proteomes" id="UP000001075"/>
    </source>
</evidence>
<evidence type="ECO:0000313" key="2">
    <source>
        <dbReference type="EMBL" id="EGW13921.1"/>
    </source>
</evidence>
<gene>
    <name evidence="2" type="ORF">I79_024626</name>
</gene>
<dbReference type="Pfam" id="PF05461">
    <property type="entry name" value="ApoL"/>
    <property type="match status" value="2"/>
</dbReference>
<dbReference type="GO" id="GO:0005576">
    <property type="term" value="C:extracellular region"/>
    <property type="evidence" value="ECO:0007669"/>
    <property type="project" value="InterPro"/>
</dbReference>
<feature type="non-terminal residue" evidence="2">
    <location>
        <position position="1"/>
    </location>
</feature>
<dbReference type="PaxDb" id="10029-XP_007653365.1"/>
<dbReference type="InParanoid" id="G3IL64"/>
<name>G3IL64_CRIGR</name>
<accession>G3IL64</accession>
<dbReference type="GO" id="GO:0042157">
    <property type="term" value="P:lipoprotein metabolic process"/>
    <property type="evidence" value="ECO:0007669"/>
    <property type="project" value="InterPro"/>
</dbReference>
<dbReference type="FunCoup" id="G3IL64">
    <property type="interactions" value="24"/>
</dbReference>
<organism evidence="2 3">
    <name type="scientific">Cricetulus griseus</name>
    <name type="common">Chinese hamster</name>
    <name type="synonym">Cricetulus barabensis griseus</name>
    <dbReference type="NCBI Taxonomy" id="10029"/>
    <lineage>
        <taxon>Eukaryota</taxon>
        <taxon>Metazoa</taxon>
        <taxon>Chordata</taxon>
        <taxon>Craniata</taxon>
        <taxon>Vertebrata</taxon>
        <taxon>Euteleostomi</taxon>
        <taxon>Mammalia</taxon>
        <taxon>Eutheria</taxon>
        <taxon>Euarchontoglires</taxon>
        <taxon>Glires</taxon>
        <taxon>Rodentia</taxon>
        <taxon>Myomorpha</taxon>
        <taxon>Muroidea</taxon>
        <taxon>Cricetidae</taxon>
        <taxon>Cricetinae</taxon>
        <taxon>Cricetulus</taxon>
    </lineage>
</organism>
<dbReference type="PANTHER" id="PTHR14096:SF27">
    <property type="entry name" value="APOLIPOPROTEIN L2"/>
    <property type="match status" value="1"/>
</dbReference>
<dbReference type="EMBL" id="JH003909">
    <property type="protein sequence ID" value="EGW13921.1"/>
    <property type="molecule type" value="Genomic_DNA"/>
</dbReference>
<dbReference type="PANTHER" id="PTHR14096">
    <property type="entry name" value="APOLIPOPROTEIN L"/>
    <property type="match status" value="1"/>
</dbReference>
<evidence type="ECO:0000256" key="1">
    <source>
        <dbReference type="ARBA" id="ARBA00010090"/>
    </source>
</evidence>
<reference evidence="3" key="1">
    <citation type="journal article" date="2011" name="Nat. Biotechnol.">
        <title>The genomic sequence of the Chinese hamster ovary (CHO)-K1 cell line.</title>
        <authorList>
            <person name="Xu X."/>
            <person name="Nagarajan H."/>
            <person name="Lewis N.E."/>
            <person name="Pan S."/>
            <person name="Cai Z."/>
            <person name="Liu X."/>
            <person name="Chen W."/>
            <person name="Xie M."/>
            <person name="Wang W."/>
            <person name="Hammond S."/>
            <person name="Andersen M.R."/>
            <person name="Neff N."/>
            <person name="Passarelli B."/>
            <person name="Koh W."/>
            <person name="Fan H.C."/>
            <person name="Wang J."/>
            <person name="Gui Y."/>
            <person name="Lee K.H."/>
            <person name="Betenbaugh M.J."/>
            <person name="Quake S.R."/>
            <person name="Famili I."/>
            <person name="Palsson B.O."/>
            <person name="Wang J."/>
        </authorList>
    </citation>
    <scope>NUCLEOTIDE SEQUENCE [LARGE SCALE GENOMIC DNA]</scope>
    <source>
        <strain evidence="3">CHO K1 cell line</strain>
    </source>
</reference>
<dbReference type="Proteomes" id="UP000001075">
    <property type="component" value="Unassembled WGS sequence"/>
</dbReference>
<comment type="similarity">
    <text evidence="1">Belongs to the apolipoprotein L family.</text>
</comment>
<dbReference type="GO" id="GO:0008289">
    <property type="term" value="F:lipid binding"/>
    <property type="evidence" value="ECO:0007669"/>
    <property type="project" value="InterPro"/>
</dbReference>
<dbReference type="InterPro" id="IPR008405">
    <property type="entry name" value="ApoL"/>
</dbReference>